<name>A0AAW4NM34_9BACT</name>
<evidence type="ECO:0000313" key="2">
    <source>
        <dbReference type="Proteomes" id="UP001196873"/>
    </source>
</evidence>
<comment type="caution">
    <text evidence="1">The sequence shown here is derived from an EMBL/GenBank/DDBJ whole genome shotgun (WGS) entry which is preliminary data.</text>
</comment>
<evidence type="ECO:0000313" key="1">
    <source>
        <dbReference type="EMBL" id="MBW4865194.1"/>
    </source>
</evidence>
<dbReference type="EMBL" id="JAHXRF010000005">
    <property type="protein sequence ID" value="MBW4865194.1"/>
    <property type="molecule type" value="Genomic_DNA"/>
</dbReference>
<dbReference type="AlphaFoldDB" id="A0AAW4NM34"/>
<gene>
    <name evidence="1" type="ORF">KZY68_03995</name>
</gene>
<sequence length="56" mass="6848">MKYYNERRFHESLDNLTPKDVYLGQGERIKKIREIIKQNSINKRISDNKTMKYQSK</sequence>
<dbReference type="Proteomes" id="UP001196873">
    <property type="component" value="Unassembled WGS sequence"/>
</dbReference>
<proteinExistence type="predicted"/>
<protein>
    <submittedName>
        <fullName evidence="1">Transposase</fullName>
    </submittedName>
</protein>
<organism evidence="1 2">
    <name type="scientific">Segatella salivae</name>
    <dbReference type="NCBI Taxonomy" id="228604"/>
    <lineage>
        <taxon>Bacteria</taxon>
        <taxon>Pseudomonadati</taxon>
        <taxon>Bacteroidota</taxon>
        <taxon>Bacteroidia</taxon>
        <taxon>Bacteroidales</taxon>
        <taxon>Prevotellaceae</taxon>
        <taxon>Segatella</taxon>
    </lineage>
</organism>
<reference evidence="1" key="1">
    <citation type="submission" date="2021-07" db="EMBL/GenBank/DDBJ databases">
        <title>Genomic diversity and antimicrobial resistance of Prevotella spp. isolated from chronic lung disease airways.</title>
        <authorList>
            <person name="Webb K.A."/>
            <person name="Olagoke O.S."/>
            <person name="Baird T."/>
            <person name="Neill J."/>
            <person name="Pham A."/>
            <person name="Wells T.J."/>
            <person name="Ramsay K.A."/>
            <person name="Bell S.C."/>
            <person name="Sarovich D.S."/>
            <person name="Price E.P."/>
        </authorList>
    </citation>
    <scope>NUCLEOTIDE SEQUENCE</scope>
    <source>
        <strain evidence="1">SCHI0047.S.3</strain>
    </source>
</reference>
<accession>A0AAW4NM34</accession>